<reference evidence="7" key="1">
    <citation type="submission" date="2024-07" db="EMBL/GenBank/DDBJ databases">
        <title>Two chromosome-level genome assemblies of Korean endemic species Abeliophyllum distichum and Forsythia ovata (Oleaceae).</title>
        <authorList>
            <person name="Jang H."/>
        </authorList>
    </citation>
    <scope>NUCLEOTIDE SEQUENCE [LARGE SCALE GENOMIC DNA]</scope>
</reference>
<dbReference type="AlphaFoldDB" id="A0ABD1PMU2"/>
<evidence type="ECO:0000256" key="4">
    <source>
        <dbReference type="PROSITE-ProRule" id="PRU01131"/>
    </source>
</evidence>
<comment type="caution">
    <text evidence="6">The sequence shown here is derived from an EMBL/GenBank/DDBJ whole genome shotgun (WGS) entry which is preliminary data.</text>
</comment>
<organism evidence="6 7">
    <name type="scientific">Forsythia ovata</name>
    <dbReference type="NCBI Taxonomy" id="205694"/>
    <lineage>
        <taxon>Eukaryota</taxon>
        <taxon>Viridiplantae</taxon>
        <taxon>Streptophyta</taxon>
        <taxon>Embryophyta</taxon>
        <taxon>Tracheophyta</taxon>
        <taxon>Spermatophyta</taxon>
        <taxon>Magnoliopsida</taxon>
        <taxon>eudicotyledons</taxon>
        <taxon>Gunneridae</taxon>
        <taxon>Pentapetalae</taxon>
        <taxon>asterids</taxon>
        <taxon>lamiids</taxon>
        <taxon>Lamiales</taxon>
        <taxon>Oleaceae</taxon>
        <taxon>Forsythieae</taxon>
        <taxon>Forsythia</taxon>
    </lineage>
</organism>
<gene>
    <name evidence="6" type="ORF">Fot_53542</name>
</gene>
<evidence type="ECO:0000313" key="7">
    <source>
        <dbReference type="Proteomes" id="UP001604277"/>
    </source>
</evidence>
<keyword evidence="3" id="KW-0862">Zinc</keyword>
<keyword evidence="7" id="KW-1185">Reference proteome</keyword>
<protein>
    <submittedName>
        <fullName evidence="6">Zf-FLZ domain</fullName>
    </submittedName>
</protein>
<feature type="domain" description="FLZ-type" evidence="5">
    <location>
        <begin position="213"/>
        <end position="244"/>
    </location>
</feature>
<dbReference type="InterPro" id="IPR007650">
    <property type="entry name" value="Zf-FLZ_dom"/>
</dbReference>
<name>A0ABD1PMU2_9LAMI</name>
<sequence>MSSEITTEFEVDEVVEQTESLGNFSKEILISDKKLAKICKTNLTLHPSELADKQTEGIFLFPRPTKTDSRNQLLPKEFCIRQKLLFINSKKEDASTVQSETFEKSKNWIALTTQFNTMKRSRLVRSSSMEGSMDFLDSIRRTDSRVNLVEKKRAVVVPSQANASKLVQANDIALVARQEQMSKVAEKPQNDIFTFGLVSHERNEDTINECRENFLDACAFCKMKIDANQDTYMYGLVLLPLNSS</sequence>
<dbReference type="Proteomes" id="UP001604277">
    <property type="component" value="Unassembled WGS sequence"/>
</dbReference>
<evidence type="ECO:0000313" key="6">
    <source>
        <dbReference type="EMBL" id="KAL2463886.1"/>
    </source>
</evidence>
<feature type="zinc finger region" description="FLZ-type" evidence="4">
    <location>
        <begin position="213"/>
        <end position="244"/>
    </location>
</feature>
<evidence type="ECO:0000256" key="2">
    <source>
        <dbReference type="ARBA" id="ARBA00022723"/>
    </source>
</evidence>
<proteinExistence type="inferred from homology"/>
<evidence type="ECO:0000256" key="1">
    <source>
        <dbReference type="ARBA" id="ARBA00009374"/>
    </source>
</evidence>
<dbReference type="Pfam" id="PF04570">
    <property type="entry name" value="zf-FLZ"/>
    <property type="match status" value="1"/>
</dbReference>
<comment type="similarity">
    <text evidence="1">Belongs to the FLZ family.</text>
</comment>
<evidence type="ECO:0000259" key="5">
    <source>
        <dbReference type="PROSITE" id="PS51795"/>
    </source>
</evidence>
<dbReference type="PROSITE" id="PS51795">
    <property type="entry name" value="ZF_FLZ"/>
    <property type="match status" value="1"/>
</dbReference>
<evidence type="ECO:0000256" key="3">
    <source>
        <dbReference type="ARBA" id="ARBA00022771"/>
    </source>
</evidence>
<dbReference type="EMBL" id="JBFOLJ010000019">
    <property type="protein sequence ID" value="KAL2463886.1"/>
    <property type="molecule type" value="Genomic_DNA"/>
</dbReference>
<keyword evidence="3" id="KW-0863">Zinc-finger</keyword>
<dbReference type="GO" id="GO:0008270">
    <property type="term" value="F:zinc ion binding"/>
    <property type="evidence" value="ECO:0007669"/>
    <property type="project" value="UniProtKB-KW"/>
</dbReference>
<keyword evidence="2" id="KW-0479">Metal-binding</keyword>
<accession>A0ABD1PMU2</accession>